<dbReference type="SUPFAM" id="SSF52374">
    <property type="entry name" value="Nucleotidylyl transferase"/>
    <property type="match status" value="1"/>
</dbReference>
<evidence type="ECO:0000259" key="11">
    <source>
        <dbReference type="SMART" id="SM00836"/>
    </source>
</evidence>
<sequence>MNFLNTVEKDILDKFKENGIPLDEVQLITSSKKELGDYQINDAMKLAKVMHKSPRDIAEDLVKCLEETGYFKNINIAGAGFINLSFKDELLTEYVEKVIKDSTKDVEKLNEERIIIDYGGANIAKTLHVGHLRSANIGEAIKRLARHLGKEVISDVHFGDIGRQSGMVIYELKQRYPNLNYFSGKEETTWDELPITGKDLEEIYPTASNKAKENEDIMNEVREITAELEYGKNKGYVALWNKIKEVSIEDIKSIYKELNADFDLWEGESDAFPYIKETIDIMEKSGYLIDSEGAKIVEVIEDDDKAPMPPLVVIKSNGATLYATRELATITSRMKRFNPKEIWYVVDMRQGLYFEQVFRASYKTGLVPKDTVLEYYGFGTMNGTDGKPFKTRDGNAATLKGLIKSVKEEILTHMNKDIDNKEETAEKIAIAAIKYADFLPNRTTDYIFEPSKFIDVEGKTGPYILYNTIRMKSILNKAEAQGINYNNYYNKPTDTEKEIILLLMEKNNILHKAYNNKDLSSIADYLYNLTSLYSRFYEANHILTESDEKVRESWLTLTKLVKETNEELLDILAIEVPEKM</sequence>
<name>A0A9D1DVP8_9FIRM</name>
<dbReference type="GO" id="GO:0006420">
    <property type="term" value="P:arginyl-tRNA aminoacylation"/>
    <property type="evidence" value="ECO:0007669"/>
    <property type="project" value="UniProtKB-UniRule"/>
</dbReference>
<dbReference type="Proteomes" id="UP000824232">
    <property type="component" value="Unassembled WGS sequence"/>
</dbReference>
<dbReference type="InterPro" id="IPR001278">
    <property type="entry name" value="Arg-tRNA-ligase"/>
</dbReference>
<comment type="caution">
    <text evidence="13">The sequence shown here is derived from an EMBL/GenBank/DDBJ whole genome shotgun (WGS) entry which is preliminary data.</text>
</comment>
<organism evidence="13 14">
    <name type="scientific">Candidatus Onthousia excrementipullorum</name>
    <dbReference type="NCBI Taxonomy" id="2840884"/>
    <lineage>
        <taxon>Bacteria</taxon>
        <taxon>Bacillati</taxon>
        <taxon>Bacillota</taxon>
        <taxon>Bacilli</taxon>
        <taxon>Candidatus Onthousia</taxon>
    </lineage>
</organism>
<reference evidence="13" key="1">
    <citation type="submission" date="2020-10" db="EMBL/GenBank/DDBJ databases">
        <authorList>
            <person name="Gilroy R."/>
        </authorList>
    </citation>
    <scope>NUCLEOTIDE SEQUENCE</scope>
    <source>
        <strain evidence="13">CHK184-20233</strain>
    </source>
</reference>
<comment type="catalytic activity">
    <reaction evidence="8">
        <text>tRNA(Arg) + L-arginine + ATP = L-arginyl-tRNA(Arg) + AMP + diphosphate</text>
        <dbReference type="Rhea" id="RHEA:20301"/>
        <dbReference type="Rhea" id="RHEA-COMP:9658"/>
        <dbReference type="Rhea" id="RHEA-COMP:9673"/>
        <dbReference type="ChEBI" id="CHEBI:30616"/>
        <dbReference type="ChEBI" id="CHEBI:32682"/>
        <dbReference type="ChEBI" id="CHEBI:33019"/>
        <dbReference type="ChEBI" id="CHEBI:78442"/>
        <dbReference type="ChEBI" id="CHEBI:78513"/>
        <dbReference type="ChEBI" id="CHEBI:456215"/>
        <dbReference type="EC" id="6.1.1.19"/>
    </reaction>
</comment>
<keyword evidence="3 10" id="KW-0436">Ligase</keyword>
<keyword evidence="4 10" id="KW-0547">Nucleotide-binding</keyword>
<evidence type="ECO:0000256" key="7">
    <source>
        <dbReference type="ARBA" id="ARBA00023146"/>
    </source>
</evidence>
<dbReference type="EMBL" id="DVHC01000062">
    <property type="protein sequence ID" value="HIR59674.1"/>
    <property type="molecule type" value="Genomic_DNA"/>
</dbReference>
<evidence type="ECO:0000256" key="6">
    <source>
        <dbReference type="ARBA" id="ARBA00022917"/>
    </source>
</evidence>
<feature type="domain" description="DALR anticodon binding" evidence="11">
    <location>
        <begin position="464"/>
        <end position="580"/>
    </location>
</feature>
<evidence type="ECO:0000256" key="2">
    <source>
        <dbReference type="ARBA" id="ARBA00012837"/>
    </source>
</evidence>
<dbReference type="InterPro" id="IPR005148">
    <property type="entry name" value="Arg-tRNA-synth_N"/>
</dbReference>
<dbReference type="InterPro" id="IPR035684">
    <property type="entry name" value="ArgRS_core"/>
</dbReference>
<evidence type="ECO:0000259" key="12">
    <source>
        <dbReference type="SMART" id="SM01016"/>
    </source>
</evidence>
<accession>A0A9D1DVP8</accession>
<dbReference type="InterPro" id="IPR014729">
    <property type="entry name" value="Rossmann-like_a/b/a_fold"/>
</dbReference>
<dbReference type="GO" id="GO:0004814">
    <property type="term" value="F:arginine-tRNA ligase activity"/>
    <property type="evidence" value="ECO:0007669"/>
    <property type="project" value="UniProtKB-UniRule"/>
</dbReference>
<gene>
    <name evidence="13" type="primary">argS</name>
    <name evidence="13" type="ORF">IAB38_06450</name>
</gene>
<evidence type="ECO:0000256" key="5">
    <source>
        <dbReference type="ARBA" id="ARBA00022840"/>
    </source>
</evidence>
<dbReference type="NCBIfam" id="TIGR00456">
    <property type="entry name" value="argS"/>
    <property type="match status" value="1"/>
</dbReference>
<evidence type="ECO:0000256" key="9">
    <source>
        <dbReference type="NCBIfam" id="TIGR00456"/>
    </source>
</evidence>
<dbReference type="SUPFAM" id="SSF55190">
    <property type="entry name" value="Arginyl-tRNA synthetase (ArgRS), N-terminal 'additional' domain"/>
    <property type="match status" value="1"/>
</dbReference>
<dbReference type="SMART" id="SM01016">
    <property type="entry name" value="Arg_tRNA_synt_N"/>
    <property type="match status" value="1"/>
</dbReference>
<dbReference type="SMART" id="SM00836">
    <property type="entry name" value="DALR_1"/>
    <property type="match status" value="1"/>
</dbReference>
<keyword evidence="7 10" id="KW-0030">Aminoacyl-tRNA synthetase</keyword>
<evidence type="ECO:0000313" key="14">
    <source>
        <dbReference type="Proteomes" id="UP000824232"/>
    </source>
</evidence>
<dbReference type="Gene3D" id="3.30.1360.70">
    <property type="entry name" value="Arginyl tRNA synthetase N-terminal domain"/>
    <property type="match status" value="1"/>
</dbReference>
<dbReference type="Gene3D" id="3.40.50.620">
    <property type="entry name" value="HUPs"/>
    <property type="match status" value="1"/>
</dbReference>
<dbReference type="GO" id="GO:0005524">
    <property type="term" value="F:ATP binding"/>
    <property type="evidence" value="ECO:0007669"/>
    <property type="project" value="UniProtKB-KW"/>
</dbReference>
<evidence type="ECO:0000313" key="13">
    <source>
        <dbReference type="EMBL" id="HIR59674.1"/>
    </source>
</evidence>
<feature type="domain" description="Arginyl tRNA synthetase N-terminal" evidence="12">
    <location>
        <begin position="1"/>
        <end position="86"/>
    </location>
</feature>
<evidence type="ECO:0000256" key="4">
    <source>
        <dbReference type="ARBA" id="ARBA00022741"/>
    </source>
</evidence>
<dbReference type="AlphaFoldDB" id="A0A9D1DVP8"/>
<dbReference type="EC" id="6.1.1.19" evidence="2 9"/>
<evidence type="ECO:0000256" key="10">
    <source>
        <dbReference type="RuleBase" id="RU363038"/>
    </source>
</evidence>
<dbReference type="Pfam" id="PF03485">
    <property type="entry name" value="Arg_tRNA_synt_N"/>
    <property type="match status" value="1"/>
</dbReference>
<keyword evidence="6 10" id="KW-0648">Protein biosynthesis</keyword>
<keyword evidence="5 10" id="KW-0067">ATP-binding</keyword>
<dbReference type="Pfam" id="PF05746">
    <property type="entry name" value="DALR_1"/>
    <property type="match status" value="1"/>
</dbReference>
<dbReference type="PRINTS" id="PR01038">
    <property type="entry name" value="TRNASYNTHARG"/>
</dbReference>
<dbReference type="SUPFAM" id="SSF47323">
    <property type="entry name" value="Anticodon-binding domain of a subclass of class I aminoacyl-tRNA synthetases"/>
    <property type="match status" value="1"/>
</dbReference>
<dbReference type="InterPro" id="IPR036695">
    <property type="entry name" value="Arg-tRNA-synth_N_sf"/>
</dbReference>
<dbReference type="Pfam" id="PF00750">
    <property type="entry name" value="tRNA-synt_1d"/>
    <property type="match status" value="1"/>
</dbReference>
<evidence type="ECO:0000256" key="8">
    <source>
        <dbReference type="ARBA" id="ARBA00049339"/>
    </source>
</evidence>
<dbReference type="InterPro" id="IPR008909">
    <property type="entry name" value="DALR_anticod-bd"/>
</dbReference>
<evidence type="ECO:0000256" key="1">
    <source>
        <dbReference type="ARBA" id="ARBA00005594"/>
    </source>
</evidence>
<dbReference type="InterPro" id="IPR009080">
    <property type="entry name" value="tRNAsynth_Ia_anticodon-bd"/>
</dbReference>
<dbReference type="Gene3D" id="1.10.730.10">
    <property type="entry name" value="Isoleucyl-tRNA Synthetase, Domain 1"/>
    <property type="match status" value="1"/>
</dbReference>
<dbReference type="PANTHER" id="PTHR11956">
    <property type="entry name" value="ARGINYL-TRNA SYNTHETASE"/>
    <property type="match status" value="1"/>
</dbReference>
<protein>
    <recommendedName>
        <fullName evidence="2 9">Arginine--tRNA ligase</fullName>
        <ecNumber evidence="2 9">6.1.1.19</ecNumber>
    </recommendedName>
</protein>
<reference evidence="13" key="2">
    <citation type="journal article" date="2021" name="PeerJ">
        <title>Extensive microbial diversity within the chicken gut microbiome revealed by metagenomics and culture.</title>
        <authorList>
            <person name="Gilroy R."/>
            <person name="Ravi A."/>
            <person name="Getino M."/>
            <person name="Pursley I."/>
            <person name="Horton D.L."/>
            <person name="Alikhan N.F."/>
            <person name="Baker D."/>
            <person name="Gharbi K."/>
            <person name="Hall N."/>
            <person name="Watson M."/>
            <person name="Adriaenssens E.M."/>
            <person name="Foster-Nyarko E."/>
            <person name="Jarju S."/>
            <person name="Secka A."/>
            <person name="Antonio M."/>
            <person name="Oren A."/>
            <person name="Chaudhuri R.R."/>
            <person name="La Ragione R."/>
            <person name="Hildebrand F."/>
            <person name="Pallen M.J."/>
        </authorList>
    </citation>
    <scope>NUCLEOTIDE SEQUENCE</scope>
    <source>
        <strain evidence="13">CHK184-20233</strain>
    </source>
</reference>
<comment type="similarity">
    <text evidence="1 10">Belongs to the class-I aminoacyl-tRNA synthetase family.</text>
</comment>
<dbReference type="PANTHER" id="PTHR11956:SF5">
    <property type="entry name" value="ARGININE--TRNA LIGASE, CYTOPLASMIC"/>
    <property type="match status" value="1"/>
</dbReference>
<proteinExistence type="inferred from homology"/>
<dbReference type="GO" id="GO:0005737">
    <property type="term" value="C:cytoplasm"/>
    <property type="evidence" value="ECO:0007669"/>
    <property type="project" value="UniProtKB-UniRule"/>
</dbReference>
<evidence type="ECO:0000256" key="3">
    <source>
        <dbReference type="ARBA" id="ARBA00022598"/>
    </source>
</evidence>